<evidence type="ECO:0000313" key="23">
    <source>
        <dbReference type="Proteomes" id="UP000823613"/>
    </source>
</evidence>
<gene>
    <name evidence="14 22" type="primary">lon</name>
    <name evidence="22" type="ORF">IAC58_01345</name>
</gene>
<dbReference type="PROSITE" id="PS51786">
    <property type="entry name" value="LON_PROTEOLYTIC"/>
    <property type="match status" value="1"/>
</dbReference>
<dbReference type="PROSITE" id="PS51787">
    <property type="entry name" value="LON_N"/>
    <property type="match status" value="1"/>
</dbReference>
<dbReference type="EC" id="3.4.21.53" evidence="11 14"/>
<dbReference type="PROSITE" id="PS01046">
    <property type="entry name" value="LON_SER"/>
    <property type="match status" value="1"/>
</dbReference>
<evidence type="ECO:0000256" key="8">
    <source>
        <dbReference type="ARBA" id="ARBA00023016"/>
    </source>
</evidence>
<keyword evidence="4 14" id="KW-0547">Nucleotide-binding</keyword>
<reference evidence="22" key="1">
    <citation type="submission" date="2020-10" db="EMBL/GenBank/DDBJ databases">
        <authorList>
            <person name="Gilroy R."/>
        </authorList>
    </citation>
    <scope>NUCLEOTIDE SEQUENCE</scope>
    <source>
        <strain evidence="22">11159</strain>
    </source>
</reference>
<evidence type="ECO:0000256" key="18">
    <source>
        <dbReference type="PROSITE-ProRule" id="PRU01122"/>
    </source>
</evidence>
<dbReference type="InterPro" id="IPR015947">
    <property type="entry name" value="PUA-like_sf"/>
</dbReference>
<dbReference type="GO" id="GO:0006515">
    <property type="term" value="P:protein quality control for misfolded or incompletely synthesized proteins"/>
    <property type="evidence" value="ECO:0007669"/>
    <property type="project" value="UniProtKB-UniRule"/>
</dbReference>
<dbReference type="InterPro" id="IPR054594">
    <property type="entry name" value="Lon_lid"/>
</dbReference>
<dbReference type="SUPFAM" id="SSF52540">
    <property type="entry name" value="P-loop containing nucleoside triphosphate hydrolases"/>
    <property type="match status" value="1"/>
</dbReference>
<dbReference type="HAMAP" id="MF_01973">
    <property type="entry name" value="lon_bact"/>
    <property type="match status" value="1"/>
</dbReference>
<evidence type="ECO:0000256" key="16">
    <source>
        <dbReference type="PIRSR" id="PIRSR001174-1"/>
    </source>
</evidence>
<dbReference type="Gene3D" id="3.30.230.10">
    <property type="match status" value="1"/>
</dbReference>
<feature type="active site" evidence="14 16">
    <location>
        <position position="684"/>
    </location>
</feature>
<dbReference type="InterPro" id="IPR027543">
    <property type="entry name" value="Lon_bac"/>
</dbReference>
<dbReference type="EMBL" id="JADIMY010000027">
    <property type="protein sequence ID" value="MBO8427187.1"/>
    <property type="molecule type" value="Genomic_DNA"/>
</dbReference>
<evidence type="ECO:0000256" key="1">
    <source>
        <dbReference type="ARBA" id="ARBA00004496"/>
    </source>
</evidence>
<dbReference type="AlphaFoldDB" id="A0A9D9DGG1"/>
<keyword evidence="3 14" id="KW-0645">Protease</keyword>
<feature type="active site" evidence="14 16">
    <location>
        <position position="727"/>
    </location>
</feature>
<dbReference type="InterPro" id="IPR003593">
    <property type="entry name" value="AAA+_ATPase"/>
</dbReference>
<dbReference type="Pfam" id="PF05362">
    <property type="entry name" value="Lon_C"/>
    <property type="match status" value="1"/>
</dbReference>
<dbReference type="Pfam" id="PF22667">
    <property type="entry name" value="Lon_lid"/>
    <property type="match status" value="1"/>
</dbReference>
<dbReference type="PANTHER" id="PTHR10046">
    <property type="entry name" value="ATP DEPENDENT LON PROTEASE FAMILY MEMBER"/>
    <property type="match status" value="1"/>
</dbReference>
<dbReference type="Pfam" id="PF02190">
    <property type="entry name" value="LON_substr_bdg"/>
    <property type="match status" value="1"/>
</dbReference>
<dbReference type="InterPro" id="IPR003959">
    <property type="entry name" value="ATPase_AAA_core"/>
</dbReference>
<dbReference type="InterPro" id="IPR046336">
    <property type="entry name" value="Lon_prtase_N_sf"/>
</dbReference>
<evidence type="ECO:0000256" key="17">
    <source>
        <dbReference type="PIRSR" id="PIRSR001174-2"/>
    </source>
</evidence>
<evidence type="ECO:0000256" key="15">
    <source>
        <dbReference type="PIRNR" id="PIRNR001174"/>
    </source>
</evidence>
<dbReference type="GO" id="GO:0034605">
    <property type="term" value="P:cellular response to heat"/>
    <property type="evidence" value="ECO:0007669"/>
    <property type="project" value="UniProtKB-UniRule"/>
</dbReference>
<dbReference type="Gene3D" id="2.30.130.40">
    <property type="entry name" value="LON domain-like"/>
    <property type="match status" value="1"/>
</dbReference>
<dbReference type="GO" id="GO:0004252">
    <property type="term" value="F:serine-type endopeptidase activity"/>
    <property type="evidence" value="ECO:0007669"/>
    <property type="project" value="UniProtKB-UniRule"/>
</dbReference>
<dbReference type="CDD" id="cd19500">
    <property type="entry name" value="RecA-like_Lon"/>
    <property type="match status" value="1"/>
</dbReference>
<evidence type="ECO:0000256" key="14">
    <source>
        <dbReference type="HAMAP-Rule" id="MF_01973"/>
    </source>
</evidence>
<proteinExistence type="evidence at transcript level"/>
<dbReference type="SMART" id="SM00382">
    <property type="entry name" value="AAA"/>
    <property type="match status" value="1"/>
</dbReference>
<keyword evidence="6 14" id="KW-0720">Serine protease</keyword>
<comment type="similarity">
    <text evidence="14 15 18 19">Belongs to the peptidase S16 family.</text>
</comment>
<evidence type="ECO:0000256" key="9">
    <source>
        <dbReference type="ARBA" id="ARBA00050665"/>
    </source>
</evidence>
<keyword evidence="2 14" id="KW-0963">Cytoplasm</keyword>
<dbReference type="GO" id="GO:0005524">
    <property type="term" value="F:ATP binding"/>
    <property type="evidence" value="ECO:0007669"/>
    <property type="project" value="UniProtKB-UniRule"/>
</dbReference>
<evidence type="ECO:0000256" key="4">
    <source>
        <dbReference type="ARBA" id="ARBA00022741"/>
    </source>
</evidence>
<evidence type="ECO:0000256" key="6">
    <source>
        <dbReference type="ARBA" id="ARBA00022825"/>
    </source>
</evidence>
<dbReference type="Gene3D" id="1.20.58.1480">
    <property type="match status" value="1"/>
</dbReference>
<dbReference type="PRINTS" id="PR00830">
    <property type="entry name" value="ENDOLAPTASE"/>
</dbReference>
<sequence length="778" mass="87185">MNMTFNPGEINKIPVLICKNFVSFPTTTGVIFAERAFSKNALKTSIDEYESYLIVATQKNENINSGFSLNDIEEIGCLCRVSNYTGDNTLRIRLIGIDRAKISSLIYDDVKNQYFVEFTTLPDILGDEKKEQILVKTIVETIANNAQFIISQAQSGVINKQLSVGMNALNLSYYLSNTLPFTVEQRIELLKASDVNERLEKLIVDIDALKKDFQIEQEIQNEIRKSTEKNQRDYILREKLNYIKKELDGDDGEDDDALLKKVESNPYPDYIKAKVKDELKRYNMMPQASLEASLIKSYIDILISLPWYQETKDNDDLNNVKRILDEDHYGLTKVKERIIEYLAVKKLTGNLKAPILCFYGPPGVGKTSLGRSIARALGRQFIKTSLGGISDESEIRGHRRTYVGSMPGRIIQGMRKAKSINPVFLLDEIDKLSSSYNGNPASALLEVLDPEQNFAFNDSYIEEPYDLSKVLFICTANYLGNIPEPLRDRLELIEVNSYTSIEKLHIAKEHLIKKEIAANGLKEDQLEFTDEAIYYIIGRYTREAGVRELERKISEICRKITVEIVTNKISDTVKIDVEKVKNYLGIELFDSTEKEKGSQVGVVTGLAYTEFGGDILPIEVTDFPGKGSLVLTGKLGDVMKESCSIALDYIKANASKYGIDDKIFTEKDIHIHFPEGAVPKDGPSAGCAITTAIVSCLTNTPVSGDIAMTGEVTLRGKAIPIGGLREKTLAALRSGIKTVLIPKDNMKNVKELPKEVQDNLNIIYMENVSEAIKICLNK</sequence>
<dbReference type="InterPro" id="IPR020568">
    <property type="entry name" value="Ribosomal_Su5_D2-typ_SF"/>
</dbReference>
<protein>
    <recommendedName>
        <fullName evidence="12 14">Lon protease</fullName>
        <ecNumber evidence="11 14">3.4.21.53</ecNumber>
    </recommendedName>
    <alternativeName>
        <fullName evidence="13 14">ATP-dependent protease La</fullName>
    </alternativeName>
</protein>
<dbReference type="GO" id="GO:0004176">
    <property type="term" value="F:ATP-dependent peptidase activity"/>
    <property type="evidence" value="ECO:0007669"/>
    <property type="project" value="UniProtKB-UniRule"/>
</dbReference>
<dbReference type="Gene3D" id="1.20.5.5270">
    <property type="match status" value="1"/>
</dbReference>
<evidence type="ECO:0000256" key="5">
    <source>
        <dbReference type="ARBA" id="ARBA00022801"/>
    </source>
</evidence>
<dbReference type="InterPro" id="IPR004815">
    <property type="entry name" value="Lon_bac/euk-typ"/>
</dbReference>
<dbReference type="InterPro" id="IPR008268">
    <property type="entry name" value="Peptidase_S16_AS"/>
</dbReference>
<dbReference type="InterPro" id="IPR008269">
    <property type="entry name" value="Lon_proteolytic"/>
</dbReference>
<dbReference type="Gene3D" id="3.40.50.300">
    <property type="entry name" value="P-loop containing nucleotide triphosphate hydrolases"/>
    <property type="match status" value="1"/>
</dbReference>
<feature type="binding site" evidence="14 17">
    <location>
        <begin position="360"/>
        <end position="367"/>
    </location>
    <ligand>
        <name>ATP</name>
        <dbReference type="ChEBI" id="CHEBI:30616"/>
    </ligand>
</feature>
<dbReference type="InterPro" id="IPR003111">
    <property type="entry name" value="Lon_prtase_N"/>
</dbReference>
<dbReference type="NCBIfam" id="TIGR00763">
    <property type="entry name" value="lon"/>
    <property type="match status" value="1"/>
</dbReference>
<dbReference type="PIRSF" id="PIRSF001174">
    <property type="entry name" value="Lon_proteas"/>
    <property type="match status" value="1"/>
</dbReference>
<dbReference type="GO" id="GO:0016887">
    <property type="term" value="F:ATP hydrolysis activity"/>
    <property type="evidence" value="ECO:0007669"/>
    <property type="project" value="UniProtKB-UniRule"/>
</dbReference>
<comment type="catalytic activity">
    <reaction evidence="9 14 15 18">
        <text>Hydrolysis of proteins in presence of ATP.</text>
        <dbReference type="EC" id="3.4.21.53"/>
    </reaction>
</comment>
<comment type="induction">
    <text evidence="14">By heat shock.</text>
</comment>
<dbReference type="InterPro" id="IPR027417">
    <property type="entry name" value="P-loop_NTPase"/>
</dbReference>
<reference evidence="22" key="2">
    <citation type="journal article" date="2021" name="PeerJ">
        <title>Extensive microbial diversity within the chicken gut microbiome revealed by metagenomics and culture.</title>
        <authorList>
            <person name="Gilroy R."/>
            <person name="Ravi A."/>
            <person name="Getino M."/>
            <person name="Pursley I."/>
            <person name="Horton D.L."/>
            <person name="Alikhan N.F."/>
            <person name="Baker D."/>
            <person name="Gharbi K."/>
            <person name="Hall N."/>
            <person name="Watson M."/>
            <person name="Adriaenssens E.M."/>
            <person name="Foster-Nyarko E."/>
            <person name="Jarju S."/>
            <person name="Secka A."/>
            <person name="Antonio M."/>
            <person name="Oren A."/>
            <person name="Chaudhuri R.R."/>
            <person name="La Ragione R."/>
            <person name="Hildebrand F."/>
            <person name="Pallen M.J."/>
        </authorList>
    </citation>
    <scope>NUCLEOTIDE SEQUENCE</scope>
    <source>
        <strain evidence="22">11159</strain>
    </source>
</reference>
<keyword evidence="8 14" id="KW-0346">Stress response</keyword>
<keyword evidence="7 14" id="KW-0067">ATP-binding</keyword>
<evidence type="ECO:0000256" key="11">
    <source>
        <dbReference type="ARBA" id="ARBA00066743"/>
    </source>
</evidence>
<evidence type="ECO:0000313" key="22">
    <source>
        <dbReference type="EMBL" id="MBO8427187.1"/>
    </source>
</evidence>
<dbReference type="Gene3D" id="1.10.8.60">
    <property type="match status" value="1"/>
</dbReference>
<evidence type="ECO:0000256" key="3">
    <source>
        <dbReference type="ARBA" id="ARBA00022670"/>
    </source>
</evidence>
<dbReference type="InterPro" id="IPR014721">
    <property type="entry name" value="Ribsml_uS5_D2-typ_fold_subgr"/>
</dbReference>
<dbReference type="Pfam" id="PF00004">
    <property type="entry name" value="AAA"/>
    <property type="match status" value="1"/>
</dbReference>
<dbReference type="GO" id="GO:0005737">
    <property type="term" value="C:cytoplasm"/>
    <property type="evidence" value="ECO:0007669"/>
    <property type="project" value="UniProtKB-SubCell"/>
</dbReference>
<dbReference type="Proteomes" id="UP000823613">
    <property type="component" value="Unassembled WGS sequence"/>
</dbReference>
<feature type="domain" description="Lon proteolytic" evidence="20">
    <location>
        <begin position="597"/>
        <end position="778"/>
    </location>
</feature>
<evidence type="ECO:0000256" key="12">
    <source>
        <dbReference type="ARBA" id="ARBA00071934"/>
    </source>
</evidence>
<comment type="caution">
    <text evidence="22">The sequence shown here is derived from an EMBL/GenBank/DDBJ whole genome shotgun (WGS) entry which is preliminary data.</text>
</comment>
<dbReference type="InterPro" id="IPR027065">
    <property type="entry name" value="Lon_Prtase"/>
</dbReference>
<evidence type="ECO:0000256" key="7">
    <source>
        <dbReference type="ARBA" id="ARBA00022840"/>
    </source>
</evidence>
<dbReference type="SUPFAM" id="SSF88697">
    <property type="entry name" value="PUA domain-like"/>
    <property type="match status" value="1"/>
</dbReference>
<evidence type="ECO:0000256" key="10">
    <source>
        <dbReference type="ARBA" id="ARBA00053875"/>
    </source>
</evidence>
<organism evidence="22 23">
    <name type="scientific">Candidatus Onthovivens merdipullorum</name>
    <dbReference type="NCBI Taxonomy" id="2840889"/>
    <lineage>
        <taxon>Bacteria</taxon>
        <taxon>Bacillati</taxon>
        <taxon>Bacillota</taxon>
        <taxon>Bacilli</taxon>
        <taxon>Bacillales</taxon>
        <taxon>Candidatus Onthovivens</taxon>
    </lineage>
</organism>
<comment type="subunit">
    <text evidence="14 15">Homohexamer. Organized in a ring with a central cavity.</text>
</comment>
<dbReference type="SMART" id="SM00464">
    <property type="entry name" value="LON"/>
    <property type="match status" value="1"/>
</dbReference>
<comment type="subcellular location">
    <subcellularLocation>
        <location evidence="1 14 15">Cytoplasm</location>
    </subcellularLocation>
</comment>
<feature type="domain" description="Lon N-terminal" evidence="21">
    <location>
        <begin position="13"/>
        <end position="210"/>
    </location>
</feature>
<accession>A0A9D9DGG1</accession>
<comment type="function">
    <text evidence="10 14">ATP-dependent serine protease that mediates the selective degradation of mutant and abnormal proteins as well as certain short-lived regulatory proteins. Required for cellular homeostasis and for survival from DNA damage and developmental changes induced by stress. Degrades polypeptides processively to yield small peptide fragments that are 5 to 10 amino acids long. Binds to DNA in a double-stranded, site-specific manner.</text>
</comment>
<evidence type="ECO:0000256" key="2">
    <source>
        <dbReference type="ARBA" id="ARBA00022490"/>
    </source>
</evidence>
<name>A0A9D9DGG1_9BACL</name>
<keyword evidence="5 14" id="KW-0378">Hydrolase</keyword>
<dbReference type="SUPFAM" id="SSF54211">
    <property type="entry name" value="Ribosomal protein S5 domain 2-like"/>
    <property type="match status" value="1"/>
</dbReference>
<evidence type="ECO:0000256" key="13">
    <source>
        <dbReference type="ARBA" id="ARBA00082722"/>
    </source>
</evidence>
<evidence type="ECO:0000256" key="19">
    <source>
        <dbReference type="RuleBase" id="RU000591"/>
    </source>
</evidence>
<dbReference type="FunFam" id="3.40.50.300:FF:000021">
    <property type="entry name" value="Lon protease homolog"/>
    <property type="match status" value="1"/>
</dbReference>
<dbReference type="GO" id="GO:0043565">
    <property type="term" value="F:sequence-specific DNA binding"/>
    <property type="evidence" value="ECO:0007669"/>
    <property type="project" value="UniProtKB-UniRule"/>
</dbReference>
<evidence type="ECO:0000259" key="20">
    <source>
        <dbReference type="PROSITE" id="PS51786"/>
    </source>
</evidence>
<evidence type="ECO:0000259" key="21">
    <source>
        <dbReference type="PROSITE" id="PS51787"/>
    </source>
</evidence>